<gene>
    <name evidence="5" type="ORF">QO005_000376</name>
</gene>
<dbReference type="InterPro" id="IPR001296">
    <property type="entry name" value="Glyco_trans_1"/>
</dbReference>
<evidence type="ECO:0000259" key="4">
    <source>
        <dbReference type="Pfam" id="PF13439"/>
    </source>
</evidence>
<protein>
    <submittedName>
        <fullName evidence="5">Glycosyltransferase involved in cell wall biosynthesis</fullName>
    </submittedName>
</protein>
<dbReference type="Proteomes" id="UP001235269">
    <property type="component" value="Unassembled WGS sequence"/>
</dbReference>
<keyword evidence="2" id="KW-0808">Transferase</keyword>
<proteinExistence type="predicted"/>
<feature type="domain" description="Glycosyltransferase subfamily 4-like N-terminal" evidence="4">
    <location>
        <begin position="18"/>
        <end position="183"/>
    </location>
</feature>
<evidence type="ECO:0000313" key="5">
    <source>
        <dbReference type="EMBL" id="MDQ0454061.1"/>
    </source>
</evidence>
<dbReference type="SUPFAM" id="SSF53756">
    <property type="entry name" value="UDP-Glycosyltransferase/glycogen phosphorylase"/>
    <property type="match status" value="1"/>
</dbReference>
<organism evidence="5 6">
    <name type="scientific">Rhizobium paknamense</name>
    <dbReference type="NCBI Taxonomy" id="1206817"/>
    <lineage>
        <taxon>Bacteria</taxon>
        <taxon>Pseudomonadati</taxon>
        <taxon>Pseudomonadota</taxon>
        <taxon>Alphaproteobacteria</taxon>
        <taxon>Hyphomicrobiales</taxon>
        <taxon>Rhizobiaceae</taxon>
        <taxon>Rhizobium/Agrobacterium group</taxon>
        <taxon>Rhizobium</taxon>
    </lineage>
</organism>
<dbReference type="PANTHER" id="PTHR12526">
    <property type="entry name" value="GLYCOSYLTRANSFERASE"/>
    <property type="match status" value="1"/>
</dbReference>
<evidence type="ECO:0000259" key="3">
    <source>
        <dbReference type="Pfam" id="PF00534"/>
    </source>
</evidence>
<dbReference type="RefSeq" id="WP_307156273.1">
    <property type="nucleotide sequence ID" value="NZ_JAUSWH010000001.1"/>
</dbReference>
<name>A0ABU0I771_9HYPH</name>
<dbReference type="InterPro" id="IPR028098">
    <property type="entry name" value="Glyco_trans_4-like_N"/>
</dbReference>
<accession>A0ABU0I771</accession>
<dbReference type="PANTHER" id="PTHR12526:SF510">
    <property type="entry name" value="D-INOSITOL 3-PHOSPHATE GLYCOSYLTRANSFERASE"/>
    <property type="match status" value="1"/>
</dbReference>
<dbReference type="CDD" id="cd03801">
    <property type="entry name" value="GT4_PimA-like"/>
    <property type="match status" value="1"/>
</dbReference>
<keyword evidence="6" id="KW-1185">Reference proteome</keyword>
<evidence type="ECO:0000256" key="1">
    <source>
        <dbReference type="ARBA" id="ARBA00022676"/>
    </source>
</evidence>
<dbReference type="Gene3D" id="3.40.50.2000">
    <property type="entry name" value="Glycogen Phosphorylase B"/>
    <property type="match status" value="2"/>
</dbReference>
<keyword evidence="1" id="KW-0328">Glycosyltransferase</keyword>
<dbReference type="Pfam" id="PF13439">
    <property type="entry name" value="Glyco_transf_4"/>
    <property type="match status" value="1"/>
</dbReference>
<reference evidence="5 6" key="1">
    <citation type="submission" date="2023-07" db="EMBL/GenBank/DDBJ databases">
        <title>Genomic Encyclopedia of Type Strains, Phase IV (KMG-IV): sequencing the most valuable type-strain genomes for metagenomic binning, comparative biology and taxonomic classification.</title>
        <authorList>
            <person name="Goeker M."/>
        </authorList>
    </citation>
    <scope>NUCLEOTIDE SEQUENCE [LARGE SCALE GENOMIC DNA]</scope>
    <source>
        <strain evidence="5 6">DSM 100301</strain>
    </source>
</reference>
<dbReference type="EMBL" id="JAUSWH010000001">
    <property type="protein sequence ID" value="MDQ0454061.1"/>
    <property type="molecule type" value="Genomic_DNA"/>
</dbReference>
<evidence type="ECO:0000313" key="6">
    <source>
        <dbReference type="Proteomes" id="UP001235269"/>
    </source>
</evidence>
<feature type="domain" description="Glycosyl transferase family 1" evidence="3">
    <location>
        <begin position="192"/>
        <end position="341"/>
    </location>
</feature>
<sequence length="405" mass="44142">MADTEALRLLQVLEPSGGGSGRHFIDLCGGLTRAGHQVTAVYSPLRAETRFIEELYGLGLYRVVPLAMRRAVGPWDAKDLMGLRQIIRQHGAFDLIHGHSSKAGALTRLGRGFGNAPVVYTPHAFRTMDPALGRNGHRLYGTVERMLGRFLSDRIICVSQDEFHHAASLGIPPEKLRIVVNGVAYPPSENRSALRARLGLDKNDFLFGFVGRLVAQKAPERLIEAFAEVKAAMPNAHLLMIGQGEMETNLRSLIARKGLEKTVRLQSDMAGHDAMQAFDALVAPSRYEAMSYVMLEAAAAGLPLILTQVGGASTVLEHDVNGCLVANSDDPGPLSRAMLRLADPLIRARLTAGALSRRHGYRLETMVQETLTVYGELLPGRVVRKRVEETDTLPGHPVMKQAVGL</sequence>
<evidence type="ECO:0000256" key="2">
    <source>
        <dbReference type="ARBA" id="ARBA00022679"/>
    </source>
</evidence>
<dbReference type="Pfam" id="PF00534">
    <property type="entry name" value="Glycos_transf_1"/>
    <property type="match status" value="1"/>
</dbReference>
<comment type="caution">
    <text evidence="5">The sequence shown here is derived from an EMBL/GenBank/DDBJ whole genome shotgun (WGS) entry which is preliminary data.</text>
</comment>